<dbReference type="Proteomes" id="UP001230915">
    <property type="component" value="Unassembled WGS sequence"/>
</dbReference>
<evidence type="ECO:0000313" key="3">
    <source>
        <dbReference type="Proteomes" id="UP001230915"/>
    </source>
</evidence>
<dbReference type="RefSeq" id="WP_308864887.1">
    <property type="nucleotide sequence ID" value="NZ_JAVHUL010000028.1"/>
</dbReference>
<dbReference type="InterPro" id="IPR043732">
    <property type="entry name" value="DUF5675"/>
</dbReference>
<feature type="domain" description="DUF5675" evidence="1">
    <location>
        <begin position="5"/>
        <end position="115"/>
    </location>
</feature>
<dbReference type="Pfam" id="PF18925">
    <property type="entry name" value="DUF5675"/>
    <property type="match status" value="1"/>
</dbReference>
<dbReference type="EMBL" id="JAVHUL010000028">
    <property type="protein sequence ID" value="MDQ7917985.1"/>
    <property type="molecule type" value="Genomic_DNA"/>
</dbReference>
<name>A0ABU1A2P9_9FLAO</name>
<proteinExistence type="predicted"/>
<organism evidence="2 3">
    <name type="scientific">Mesonia profundi</name>
    <dbReference type="NCBI Taxonomy" id="3070998"/>
    <lineage>
        <taxon>Bacteria</taxon>
        <taxon>Pseudomonadati</taxon>
        <taxon>Bacteroidota</taxon>
        <taxon>Flavobacteriia</taxon>
        <taxon>Flavobacteriales</taxon>
        <taxon>Flavobacteriaceae</taxon>
        <taxon>Mesonia</taxon>
    </lineage>
</organism>
<comment type="caution">
    <text evidence="2">The sequence shown here is derived from an EMBL/GenBank/DDBJ whole genome shotgun (WGS) entry which is preliminary data.</text>
</comment>
<keyword evidence="3" id="KW-1185">Reference proteome</keyword>
<reference evidence="2 3" key="1">
    <citation type="submission" date="2023-08" db="EMBL/GenBank/DDBJ databases">
        <title>Mesonia sp. MT50, isolated from deep-sea sediment of the Mariana Trench.</title>
        <authorList>
            <person name="Fu H."/>
        </authorList>
    </citation>
    <scope>NUCLEOTIDE SEQUENCE [LARGE SCALE GENOMIC DNA]</scope>
    <source>
        <strain evidence="2 3">MT50</strain>
    </source>
</reference>
<evidence type="ECO:0000259" key="1">
    <source>
        <dbReference type="Pfam" id="PF18925"/>
    </source>
</evidence>
<evidence type="ECO:0000313" key="2">
    <source>
        <dbReference type="EMBL" id="MDQ7917985.1"/>
    </source>
</evidence>
<sequence>MDLILKRKYSKEGTNGTLFVFQKEIGHTIELPWKENQRSVSCIPEGKYLLRKRYSVRFKWHLELMFVENRSFILIHPANTALKELRGCIAPVTSLTGEGKGIGSRRALQKLKALVFPVFGKGEKVYLTITS</sequence>
<protein>
    <submittedName>
        <fullName evidence="2">DUF5675 family protein</fullName>
    </submittedName>
</protein>
<gene>
    <name evidence="2" type="ORF">RBU60_10390</name>
</gene>
<accession>A0ABU1A2P9</accession>